<dbReference type="AlphaFoldDB" id="X1U4A8"/>
<evidence type="ECO:0000313" key="1">
    <source>
        <dbReference type="EMBL" id="GAJ12334.1"/>
    </source>
</evidence>
<name>X1U4A8_9ZZZZ</name>
<protein>
    <submittedName>
        <fullName evidence="1">Uncharacterized protein</fullName>
    </submittedName>
</protein>
<accession>X1U4A8</accession>
<sequence length="74" mass="8580">MQEAGQPSYVDVAAFEMGQLMKKDILNLLLAGFLEHLHWQEQTGPDETKKCRTLDFFARYKANDRLDAYPLFTL</sequence>
<comment type="caution">
    <text evidence="1">The sequence shown here is derived from an EMBL/GenBank/DDBJ whole genome shotgun (WGS) entry which is preliminary data.</text>
</comment>
<dbReference type="EMBL" id="BARW01025780">
    <property type="protein sequence ID" value="GAJ12334.1"/>
    <property type="molecule type" value="Genomic_DNA"/>
</dbReference>
<proteinExistence type="predicted"/>
<organism evidence="1">
    <name type="scientific">marine sediment metagenome</name>
    <dbReference type="NCBI Taxonomy" id="412755"/>
    <lineage>
        <taxon>unclassified sequences</taxon>
        <taxon>metagenomes</taxon>
        <taxon>ecological metagenomes</taxon>
    </lineage>
</organism>
<reference evidence="1" key="1">
    <citation type="journal article" date="2014" name="Front. Microbiol.">
        <title>High frequency of phylogenetically diverse reductive dehalogenase-homologous genes in deep subseafloor sedimentary metagenomes.</title>
        <authorList>
            <person name="Kawai M."/>
            <person name="Futagami T."/>
            <person name="Toyoda A."/>
            <person name="Takaki Y."/>
            <person name="Nishi S."/>
            <person name="Hori S."/>
            <person name="Arai W."/>
            <person name="Tsubouchi T."/>
            <person name="Morono Y."/>
            <person name="Uchiyama I."/>
            <person name="Ito T."/>
            <person name="Fujiyama A."/>
            <person name="Inagaki F."/>
            <person name="Takami H."/>
        </authorList>
    </citation>
    <scope>NUCLEOTIDE SEQUENCE</scope>
    <source>
        <strain evidence="1">Expedition CK06-06</strain>
    </source>
</reference>
<feature type="non-terminal residue" evidence="1">
    <location>
        <position position="74"/>
    </location>
</feature>
<gene>
    <name evidence="1" type="ORF">S12H4_42174</name>
</gene>